<dbReference type="GO" id="GO:0043023">
    <property type="term" value="F:ribosomal large subunit binding"/>
    <property type="evidence" value="ECO:0007669"/>
    <property type="project" value="TreeGrafter"/>
</dbReference>
<protein>
    <submittedName>
        <fullName evidence="6">Ribosome-recycling factor</fullName>
    </submittedName>
</protein>
<comment type="similarity">
    <text evidence="1">Belongs to the RRF family.</text>
</comment>
<dbReference type="OrthoDB" id="407355at2759"/>
<organism evidence="6 7">
    <name type="scientific">Pseudocercospora fuligena</name>
    <dbReference type="NCBI Taxonomy" id="685502"/>
    <lineage>
        <taxon>Eukaryota</taxon>
        <taxon>Fungi</taxon>
        <taxon>Dikarya</taxon>
        <taxon>Ascomycota</taxon>
        <taxon>Pezizomycotina</taxon>
        <taxon>Dothideomycetes</taxon>
        <taxon>Dothideomycetidae</taxon>
        <taxon>Mycosphaerellales</taxon>
        <taxon>Mycosphaerellaceae</taxon>
        <taxon>Pseudocercospora</taxon>
    </lineage>
</organism>
<dbReference type="SUPFAM" id="SSF55194">
    <property type="entry name" value="Ribosome recycling factor, RRF"/>
    <property type="match status" value="1"/>
</dbReference>
<sequence length="261" mass="28117">MPDRFERNDVSVICSHATAAITFNGHNNAGHCYRGFSTTPCLAKKGGKATREEKKADPKSSKGEAAGTEDPYDFSTLEADIASTLERLKNDLSKLRAGGRFNPEVVENLRVQPDKANNQTVKLSDVAQVIPKGRTVQILVGEKDHVKPVSSAIQSSNLSLTPQPDPTGQNPLLLILNIPPPTAESRKAAVNEATKAGDKASTSVRDARGKQQKKLRALQLNKSARPDDLKKAGTMMEKVVEKGTAELKKVVDNAKKVLESG</sequence>
<dbReference type="AlphaFoldDB" id="A0A8H6RW52"/>
<evidence type="ECO:0000256" key="4">
    <source>
        <dbReference type="SAM" id="MobiDB-lite"/>
    </source>
</evidence>
<evidence type="ECO:0000313" key="7">
    <source>
        <dbReference type="Proteomes" id="UP000660729"/>
    </source>
</evidence>
<dbReference type="PANTHER" id="PTHR20982">
    <property type="entry name" value="RIBOSOME RECYCLING FACTOR"/>
    <property type="match status" value="1"/>
</dbReference>
<evidence type="ECO:0000256" key="3">
    <source>
        <dbReference type="ARBA" id="ARBA00024909"/>
    </source>
</evidence>
<dbReference type="GO" id="GO:0005739">
    <property type="term" value="C:mitochondrion"/>
    <property type="evidence" value="ECO:0007669"/>
    <property type="project" value="TreeGrafter"/>
</dbReference>
<dbReference type="GO" id="GO:0006412">
    <property type="term" value="P:translation"/>
    <property type="evidence" value="ECO:0007669"/>
    <property type="project" value="UniProtKB-KW"/>
</dbReference>
<name>A0A8H6RW52_9PEZI</name>
<feature type="compositionally biased region" description="Basic and acidic residues" evidence="4">
    <location>
        <begin position="49"/>
        <end position="62"/>
    </location>
</feature>
<dbReference type="Proteomes" id="UP000660729">
    <property type="component" value="Unassembled WGS sequence"/>
</dbReference>
<comment type="function">
    <text evidence="3">Necessary for protein synthesis in mitochondria. Functions as a ribosome recycling factor in mitochondria.</text>
</comment>
<evidence type="ECO:0000259" key="5">
    <source>
        <dbReference type="Pfam" id="PF01765"/>
    </source>
</evidence>
<reference evidence="6" key="1">
    <citation type="submission" date="2020-04" db="EMBL/GenBank/DDBJ databases">
        <title>Draft genome resource of the tomato pathogen Pseudocercospora fuligena.</title>
        <authorList>
            <person name="Zaccaron A."/>
        </authorList>
    </citation>
    <scope>NUCLEOTIDE SEQUENCE</scope>
    <source>
        <strain evidence="6">PF001</strain>
    </source>
</reference>
<dbReference type="InterPro" id="IPR002661">
    <property type="entry name" value="Ribosome_recyc_fac"/>
</dbReference>
<proteinExistence type="inferred from homology"/>
<gene>
    <name evidence="6" type="ORF">HII31_00303</name>
</gene>
<dbReference type="Gene3D" id="3.30.1360.40">
    <property type="match status" value="1"/>
</dbReference>
<dbReference type="InterPro" id="IPR036191">
    <property type="entry name" value="RRF_sf"/>
</dbReference>
<keyword evidence="7" id="KW-1185">Reference proteome</keyword>
<evidence type="ECO:0000256" key="1">
    <source>
        <dbReference type="ARBA" id="ARBA00005912"/>
    </source>
</evidence>
<evidence type="ECO:0000313" key="6">
    <source>
        <dbReference type="EMBL" id="KAF7198564.1"/>
    </source>
</evidence>
<accession>A0A8H6RW52</accession>
<evidence type="ECO:0000256" key="2">
    <source>
        <dbReference type="ARBA" id="ARBA00022917"/>
    </source>
</evidence>
<dbReference type="Gene3D" id="1.10.132.20">
    <property type="entry name" value="Ribosome-recycling factor"/>
    <property type="match status" value="1"/>
</dbReference>
<feature type="region of interest" description="Disordered" evidence="4">
    <location>
        <begin position="48"/>
        <end position="71"/>
    </location>
</feature>
<feature type="domain" description="Ribosome recycling factor" evidence="5">
    <location>
        <begin position="88"/>
        <end position="257"/>
    </location>
</feature>
<keyword evidence="2" id="KW-0648">Protein biosynthesis</keyword>
<dbReference type="Pfam" id="PF01765">
    <property type="entry name" value="RRF"/>
    <property type="match status" value="1"/>
</dbReference>
<feature type="region of interest" description="Disordered" evidence="4">
    <location>
        <begin position="193"/>
        <end position="232"/>
    </location>
</feature>
<dbReference type="EMBL" id="JABCIY010000001">
    <property type="protein sequence ID" value="KAF7198564.1"/>
    <property type="molecule type" value="Genomic_DNA"/>
</dbReference>
<comment type="caution">
    <text evidence="6">The sequence shown here is derived from an EMBL/GenBank/DDBJ whole genome shotgun (WGS) entry which is preliminary data.</text>
</comment>
<dbReference type="InterPro" id="IPR023584">
    <property type="entry name" value="Ribosome_recyc_fac_dom"/>
</dbReference>
<dbReference type="PANTHER" id="PTHR20982:SF3">
    <property type="entry name" value="MITOCHONDRIAL RIBOSOME RECYCLING FACTOR PSEUDO 1"/>
    <property type="match status" value="1"/>
</dbReference>